<dbReference type="InterPro" id="IPR036291">
    <property type="entry name" value="NAD(P)-bd_dom_sf"/>
</dbReference>
<dbReference type="PANTHER" id="PTHR42879">
    <property type="entry name" value="3-OXOACYL-(ACYL-CARRIER-PROTEIN) REDUCTASE"/>
    <property type="match status" value="1"/>
</dbReference>
<dbReference type="CDD" id="cd05233">
    <property type="entry name" value="SDR_c"/>
    <property type="match status" value="1"/>
</dbReference>
<dbReference type="PRINTS" id="PR00080">
    <property type="entry name" value="SDRFAMILY"/>
</dbReference>
<evidence type="ECO:0000259" key="2">
    <source>
        <dbReference type="SMART" id="SM00822"/>
    </source>
</evidence>
<dbReference type="PANTHER" id="PTHR42879:SF2">
    <property type="entry name" value="3-OXOACYL-[ACYL-CARRIER-PROTEIN] REDUCTASE FABG"/>
    <property type="match status" value="1"/>
</dbReference>
<dbReference type="FunFam" id="3.40.50.720:FF:000084">
    <property type="entry name" value="Short-chain dehydrogenase reductase"/>
    <property type="match status" value="1"/>
</dbReference>
<dbReference type="SUPFAM" id="SSF51735">
    <property type="entry name" value="NAD(P)-binding Rossmann-fold domains"/>
    <property type="match status" value="1"/>
</dbReference>
<sequence length="257" mass="26833">MSLQDRRVLITGSTMGIGRAAAEALLKAGAKVAIHGRKLERVEEAAASLGFPDRTFVVAGDVGDPDSCRALVDSATELLGGLDYLVCNAGIGDLSYPEDITEEHWDKVMDVNCRSGYLLTKFALPALRESRGAVLLVASAAGVCAGPSDNFAYAVAKAGMMSLAQSLAVELAPAGIRINALCPGFIDTPLIAEENAATGGQVHRFVEEATLLGRIGTEEECASTIEYLATDAAAYFTGVPIVNDGGLTVQRSWGGRN</sequence>
<dbReference type="InterPro" id="IPR050259">
    <property type="entry name" value="SDR"/>
</dbReference>
<dbReference type="PROSITE" id="PS00061">
    <property type="entry name" value="ADH_SHORT"/>
    <property type="match status" value="1"/>
</dbReference>
<dbReference type="RefSeq" id="WP_148069097.1">
    <property type="nucleotide sequence ID" value="NZ_VRZA01000005.1"/>
</dbReference>
<comment type="similarity">
    <text evidence="1">Belongs to the short-chain dehydrogenases/reductases (SDR) family.</text>
</comment>
<gene>
    <name evidence="3" type="ORF">FV139_14050</name>
</gene>
<dbReference type="InterPro" id="IPR057326">
    <property type="entry name" value="KR_dom"/>
</dbReference>
<dbReference type="InterPro" id="IPR002347">
    <property type="entry name" value="SDR_fam"/>
</dbReference>
<dbReference type="Pfam" id="PF13561">
    <property type="entry name" value="adh_short_C2"/>
    <property type="match status" value="1"/>
</dbReference>
<name>A0A5C8ZWL6_9GAMM</name>
<evidence type="ECO:0000313" key="4">
    <source>
        <dbReference type="Proteomes" id="UP000321039"/>
    </source>
</evidence>
<organism evidence="3 4">
    <name type="scientific">Parahaliea maris</name>
    <dbReference type="NCBI Taxonomy" id="2716870"/>
    <lineage>
        <taxon>Bacteria</taxon>
        <taxon>Pseudomonadati</taxon>
        <taxon>Pseudomonadota</taxon>
        <taxon>Gammaproteobacteria</taxon>
        <taxon>Cellvibrionales</taxon>
        <taxon>Halieaceae</taxon>
        <taxon>Parahaliea</taxon>
    </lineage>
</organism>
<dbReference type="PRINTS" id="PR00081">
    <property type="entry name" value="GDHRDH"/>
</dbReference>
<proteinExistence type="inferred from homology"/>
<dbReference type="EMBL" id="VRZA01000005">
    <property type="protein sequence ID" value="TXS91857.1"/>
    <property type="molecule type" value="Genomic_DNA"/>
</dbReference>
<reference evidence="3 4" key="1">
    <citation type="submission" date="2019-08" db="EMBL/GenBank/DDBJ databases">
        <title>Parahaliea maris sp. nov., isolated from the surface seawater.</title>
        <authorList>
            <person name="Liu Y."/>
        </authorList>
    </citation>
    <scope>NUCLEOTIDE SEQUENCE [LARGE SCALE GENOMIC DNA]</scope>
    <source>
        <strain evidence="3 4">HSLHS9</strain>
    </source>
</reference>
<feature type="domain" description="Ketoreductase" evidence="2">
    <location>
        <begin position="6"/>
        <end position="184"/>
    </location>
</feature>
<evidence type="ECO:0000256" key="1">
    <source>
        <dbReference type="ARBA" id="ARBA00006484"/>
    </source>
</evidence>
<accession>A0A5C8ZWL6</accession>
<dbReference type="InterPro" id="IPR020904">
    <property type="entry name" value="Sc_DH/Rdtase_CS"/>
</dbReference>
<dbReference type="AlphaFoldDB" id="A0A5C8ZWL6"/>
<dbReference type="SMART" id="SM00822">
    <property type="entry name" value="PKS_KR"/>
    <property type="match status" value="1"/>
</dbReference>
<protein>
    <submittedName>
        <fullName evidence="3">SDR family oxidoreductase</fullName>
    </submittedName>
</protein>
<comment type="caution">
    <text evidence="3">The sequence shown here is derived from an EMBL/GenBank/DDBJ whole genome shotgun (WGS) entry which is preliminary data.</text>
</comment>
<dbReference type="GO" id="GO:0032787">
    <property type="term" value="P:monocarboxylic acid metabolic process"/>
    <property type="evidence" value="ECO:0007669"/>
    <property type="project" value="UniProtKB-ARBA"/>
</dbReference>
<keyword evidence="4" id="KW-1185">Reference proteome</keyword>
<dbReference type="Gene3D" id="3.40.50.720">
    <property type="entry name" value="NAD(P)-binding Rossmann-like Domain"/>
    <property type="match status" value="1"/>
</dbReference>
<evidence type="ECO:0000313" key="3">
    <source>
        <dbReference type="EMBL" id="TXS91857.1"/>
    </source>
</evidence>
<dbReference type="Proteomes" id="UP000321039">
    <property type="component" value="Unassembled WGS sequence"/>
</dbReference>